<dbReference type="Pfam" id="PF06532">
    <property type="entry name" value="NrsF"/>
    <property type="match status" value="1"/>
</dbReference>
<feature type="transmembrane region" description="Helical" evidence="1">
    <location>
        <begin position="130"/>
        <end position="147"/>
    </location>
</feature>
<feature type="transmembrane region" description="Helical" evidence="1">
    <location>
        <begin position="189"/>
        <end position="209"/>
    </location>
</feature>
<feature type="transmembrane region" description="Helical" evidence="1">
    <location>
        <begin position="159"/>
        <end position="177"/>
    </location>
</feature>
<evidence type="ECO:0000313" key="2">
    <source>
        <dbReference type="EMBL" id="NEX21867.1"/>
    </source>
</evidence>
<organism evidence="2 3">
    <name type="scientific">Thiorhodococcus mannitoliphagus</name>
    <dbReference type="NCBI Taxonomy" id="329406"/>
    <lineage>
        <taxon>Bacteria</taxon>
        <taxon>Pseudomonadati</taxon>
        <taxon>Pseudomonadota</taxon>
        <taxon>Gammaproteobacteria</taxon>
        <taxon>Chromatiales</taxon>
        <taxon>Chromatiaceae</taxon>
        <taxon>Thiorhodococcus</taxon>
    </lineage>
</organism>
<name>A0A6P1DU64_9GAMM</name>
<feature type="transmembrane region" description="Helical" evidence="1">
    <location>
        <begin position="62"/>
        <end position="80"/>
    </location>
</feature>
<keyword evidence="1" id="KW-0472">Membrane</keyword>
<evidence type="ECO:0000313" key="3">
    <source>
        <dbReference type="Proteomes" id="UP000471640"/>
    </source>
</evidence>
<keyword evidence="3" id="KW-1185">Reference proteome</keyword>
<dbReference type="AlphaFoldDB" id="A0A6P1DU64"/>
<keyword evidence="1" id="KW-0812">Transmembrane</keyword>
<comment type="caution">
    <text evidence="2">The sequence shown here is derived from an EMBL/GenBank/DDBJ whole genome shotgun (WGS) entry which is preliminary data.</text>
</comment>
<dbReference type="Proteomes" id="UP000471640">
    <property type="component" value="Unassembled WGS sequence"/>
</dbReference>
<evidence type="ECO:0000256" key="1">
    <source>
        <dbReference type="SAM" id="Phobius"/>
    </source>
</evidence>
<keyword evidence="1" id="KW-1133">Transmembrane helix</keyword>
<dbReference type="RefSeq" id="WP_164654967.1">
    <property type="nucleotide sequence ID" value="NZ_JAAIJR010000072.1"/>
</dbReference>
<sequence>MQTNELIDLLATGAGPAPRWVEARRLLPMMALGVVASAAGALAIFGPIPAELFATSAPWIKFAYAGGLAAAAAWLAARLGRPVPRTRAPLRTLLLVLLAMGLLALGALLVSPADARLALVLGHSWSSCPANVLALSLPALAGALWALRGLAPTRPRAAGLAAGLLAGALGALGYSLACTELSPAFVAVWYSLGIALAGILGATLGPWALRW</sequence>
<accession>A0A6P1DU64</accession>
<gene>
    <name evidence="2" type="ORF">G3480_16395</name>
</gene>
<feature type="transmembrane region" description="Helical" evidence="1">
    <location>
        <begin position="92"/>
        <end position="110"/>
    </location>
</feature>
<feature type="transmembrane region" description="Helical" evidence="1">
    <location>
        <begin position="26"/>
        <end position="50"/>
    </location>
</feature>
<protein>
    <submittedName>
        <fullName evidence="2">DUF1109 domain-containing protein</fullName>
    </submittedName>
</protein>
<dbReference type="EMBL" id="JAAIJR010000072">
    <property type="protein sequence ID" value="NEX21867.1"/>
    <property type="molecule type" value="Genomic_DNA"/>
</dbReference>
<dbReference type="InterPro" id="IPR009495">
    <property type="entry name" value="NrsF"/>
</dbReference>
<reference evidence="2 3" key="2">
    <citation type="submission" date="2020-02" db="EMBL/GenBank/DDBJ databases">
        <title>Genome sequences of Thiorhodococcus mannitoliphagus and Thiorhodococcus minor, purple sulfur photosynthetic bacteria in the gammaproteobacterial family, Chromatiaceae.</title>
        <authorList>
            <person name="Aviles F.A."/>
            <person name="Meyer T.E."/>
            <person name="Kyndt J.A."/>
        </authorList>
    </citation>
    <scope>NUCLEOTIDE SEQUENCE [LARGE SCALE GENOMIC DNA]</scope>
    <source>
        <strain evidence="2 3">DSM 18266</strain>
    </source>
</reference>
<reference evidence="3" key="1">
    <citation type="journal article" date="2020" name="Microbiol. Resour. Announc.">
        <title>Draft Genome Sequences of Thiorhodococcus mannitoliphagus and Thiorhodococcus minor, Purple Sulfur Photosynthetic Bacteria in the Gammaproteobacterial Family Chromatiaceae.</title>
        <authorList>
            <person name="Aviles F.A."/>
            <person name="Meyer T.E."/>
            <person name="Kyndt J.A."/>
        </authorList>
    </citation>
    <scope>NUCLEOTIDE SEQUENCE [LARGE SCALE GENOMIC DNA]</scope>
    <source>
        <strain evidence="3">DSM 18266</strain>
    </source>
</reference>
<proteinExistence type="predicted"/>